<gene>
    <name evidence="1" type="ORF">BJ992_002544</name>
</gene>
<evidence type="ECO:0000313" key="1">
    <source>
        <dbReference type="EMBL" id="MBB6473113.1"/>
    </source>
</evidence>
<dbReference type="EMBL" id="JACHIU010000001">
    <property type="protein sequence ID" value="MBB6473113.1"/>
    <property type="molecule type" value="Genomic_DNA"/>
</dbReference>
<reference evidence="1 2" key="1">
    <citation type="submission" date="2020-08" db="EMBL/GenBank/DDBJ databases">
        <title>Sequencing the genomes of 1000 actinobacteria strains.</title>
        <authorList>
            <person name="Klenk H.-P."/>
        </authorList>
    </citation>
    <scope>NUCLEOTIDE SEQUENCE [LARGE SCALE GENOMIC DNA]</scope>
    <source>
        <strain evidence="1 2">DSM 44936</strain>
    </source>
</reference>
<dbReference type="AlphaFoldDB" id="A0A7X0IFN6"/>
<comment type="caution">
    <text evidence="1">The sequence shown here is derived from an EMBL/GenBank/DDBJ whole genome shotgun (WGS) entry which is preliminary data.</text>
</comment>
<name>A0A7X0IFN6_9ACTN</name>
<evidence type="ECO:0008006" key="3">
    <source>
        <dbReference type="Google" id="ProtNLM"/>
    </source>
</evidence>
<protein>
    <recommendedName>
        <fullName evidence="3">Alanine-rich protein</fullName>
    </recommendedName>
</protein>
<evidence type="ECO:0000313" key="2">
    <source>
        <dbReference type="Proteomes" id="UP000555564"/>
    </source>
</evidence>
<accession>A0A7X0IFN6</accession>
<dbReference type="RefSeq" id="WP_246496618.1">
    <property type="nucleotide sequence ID" value="NZ_BAAALO010000005.1"/>
</dbReference>
<dbReference type="Proteomes" id="UP000555564">
    <property type="component" value="Unassembled WGS sequence"/>
</dbReference>
<proteinExistence type="predicted"/>
<sequence length="375" mass="40260">MAMRVLVHAYPWDVIGDPLFTGRMQSLGCDGVNLAAAYHTVRAATPWHPEHAYLDARHAALYRPVREEAWTGRRLVPGAAPWMTGPDSFGTAATALTEAGVPVTAWVVLTHSSRLGEANPDLSVVNCFGQHYPWALCPSRAEVREYAATLAAESVRGLPLAGVLLEACGQLGADHGGHHEKTDGAYDARARRMLSVCCCEACTTAWDGRGVDPERTVRELRAAVRSREHDLDEATAGAVLAVRHEAADELRHEVIAALPSGLRVTLHANPDPWATGANPGLGPEPGKDVDAVVVQCWPPGQDSAERVRQARRLLPEHVAVGSYVTVLPPVRPEEVAPHVRRLTEAGAQEIHLYHGGLAGPSRHGMLADAVHAART</sequence>
<organism evidence="1 2">
    <name type="scientific">Sphaerisporangium rubeum</name>
    <dbReference type="NCBI Taxonomy" id="321317"/>
    <lineage>
        <taxon>Bacteria</taxon>
        <taxon>Bacillati</taxon>
        <taxon>Actinomycetota</taxon>
        <taxon>Actinomycetes</taxon>
        <taxon>Streptosporangiales</taxon>
        <taxon>Streptosporangiaceae</taxon>
        <taxon>Sphaerisporangium</taxon>
    </lineage>
</organism>
<keyword evidence="2" id="KW-1185">Reference proteome</keyword>